<sequence>MANSTKDGFNQAVLDNACENDSPETAPLLGGPPECHDEDTKVLNKRGGRAQFLKSCFVLSSGLFLLVVAFTIIQLGVLHQYVYFVYYKKYLPNVTYNSGEKQKSYCNNSANGTSAEEQIQNKIQVLASQYMIYASLALYIPPIFGNFFLVTLSDTFGRKPFIIIPIFGALLRSALFVIGIHFELDLQWFILFLLIEGTTGGLYCQITVSFSYIADITEKGDKLIFLLVIIEVIGGIGGLIGTLSSGYLIREFGFVLPSFVSSLCLLASLLLLGVFLPESLPPEFKSRSKRINFLSKFKGVWEFYISSKNGNGTRWRYVFSLLILICVQFGIQGRVNVETLYELNKPFCWNSVLLGWFMAVRILSSYIIGLVLIRVLRCCVSVEFIALVGATSHMAAFILEAFAERTFELFLVPIAGFGSAMVGPIMRGIMSRMAPPDKQGTLFAGVGMLDSVCSILGTTVSNAVYSATVADFRGFVFLMFAGISSIAVVLIIVLWVAGIVGGASAMRYEEEQEIIVTPNEEENLINDLDKCMNQVQNLKENNI</sequence>
<dbReference type="InterPro" id="IPR020846">
    <property type="entry name" value="MFS_dom"/>
</dbReference>
<dbReference type="PANTHER" id="PTHR23507">
    <property type="entry name" value="ZGC:174356"/>
    <property type="match status" value="1"/>
</dbReference>
<dbReference type="Pfam" id="PF07690">
    <property type="entry name" value="MFS_1"/>
    <property type="match status" value="1"/>
</dbReference>
<reference evidence="7" key="1">
    <citation type="submission" date="2024-06" db="UniProtKB">
        <authorList>
            <consortium name="RefSeq"/>
        </authorList>
    </citation>
    <scope>NUCLEOTIDE SEQUENCE [LARGE SCALE GENOMIC DNA]</scope>
</reference>
<proteinExistence type="predicted"/>
<dbReference type="GO" id="GO:0016020">
    <property type="term" value="C:membrane"/>
    <property type="evidence" value="ECO:0007669"/>
    <property type="project" value="UniProtKB-SubCell"/>
</dbReference>
<dbReference type="GO" id="GO:0022857">
    <property type="term" value="F:transmembrane transporter activity"/>
    <property type="evidence" value="ECO:0007669"/>
    <property type="project" value="InterPro"/>
</dbReference>
<reference evidence="8 9" key="2">
    <citation type="submission" date="2025-04" db="UniProtKB">
        <authorList>
            <consortium name="RefSeq"/>
        </authorList>
    </citation>
    <scope>IDENTIFICATION</scope>
    <source>
        <tissue evidence="8 9">Whole sample</tissue>
    </source>
</reference>
<accession>A0A8B8A5U9</accession>
<keyword evidence="2 5" id="KW-0812">Transmembrane</keyword>
<dbReference type="InterPro" id="IPR036259">
    <property type="entry name" value="MFS_trans_sf"/>
</dbReference>
<dbReference type="PROSITE" id="PS50850">
    <property type="entry name" value="MFS"/>
    <property type="match status" value="1"/>
</dbReference>
<keyword evidence="7" id="KW-1185">Reference proteome</keyword>
<evidence type="ECO:0000256" key="3">
    <source>
        <dbReference type="ARBA" id="ARBA00022989"/>
    </source>
</evidence>
<dbReference type="AlphaFoldDB" id="A0A8B8A5U9"/>
<dbReference type="PANTHER" id="PTHR23507:SF1">
    <property type="entry name" value="FI18259P1-RELATED"/>
    <property type="match status" value="1"/>
</dbReference>
<feature type="transmembrane region" description="Helical" evidence="5">
    <location>
        <begin position="477"/>
        <end position="500"/>
    </location>
</feature>
<dbReference type="Gene3D" id="1.20.1250.20">
    <property type="entry name" value="MFS general substrate transporter like domains"/>
    <property type="match status" value="1"/>
</dbReference>
<feature type="transmembrane region" description="Helical" evidence="5">
    <location>
        <begin position="353"/>
        <end position="372"/>
    </location>
</feature>
<comment type="subcellular location">
    <subcellularLocation>
        <location evidence="1">Membrane</location>
        <topology evidence="1">Multi-pass membrane protein</topology>
    </subcellularLocation>
</comment>
<dbReference type="SUPFAM" id="SSF103473">
    <property type="entry name" value="MFS general substrate transporter"/>
    <property type="match status" value="1"/>
</dbReference>
<dbReference type="InterPro" id="IPR011701">
    <property type="entry name" value="MFS"/>
</dbReference>
<keyword evidence="4 5" id="KW-0472">Membrane</keyword>
<evidence type="ECO:0000256" key="1">
    <source>
        <dbReference type="ARBA" id="ARBA00004141"/>
    </source>
</evidence>
<evidence type="ECO:0000256" key="5">
    <source>
        <dbReference type="SAM" id="Phobius"/>
    </source>
</evidence>
<evidence type="ECO:0000256" key="4">
    <source>
        <dbReference type="ARBA" id="ARBA00023136"/>
    </source>
</evidence>
<organism evidence="7 8">
    <name type="scientific">Crassostrea virginica</name>
    <name type="common">Eastern oyster</name>
    <dbReference type="NCBI Taxonomy" id="6565"/>
    <lineage>
        <taxon>Eukaryota</taxon>
        <taxon>Metazoa</taxon>
        <taxon>Spiralia</taxon>
        <taxon>Lophotrochozoa</taxon>
        <taxon>Mollusca</taxon>
        <taxon>Bivalvia</taxon>
        <taxon>Autobranchia</taxon>
        <taxon>Pteriomorphia</taxon>
        <taxon>Ostreida</taxon>
        <taxon>Ostreoidea</taxon>
        <taxon>Ostreidae</taxon>
        <taxon>Crassostrea</taxon>
    </lineage>
</organism>
<evidence type="ECO:0000256" key="2">
    <source>
        <dbReference type="ARBA" id="ARBA00022692"/>
    </source>
</evidence>
<protein>
    <submittedName>
        <fullName evidence="8 9">Proton-coupled folate transporter-like</fullName>
    </submittedName>
</protein>
<feature type="transmembrane region" description="Helical" evidence="5">
    <location>
        <begin position="409"/>
        <end position="430"/>
    </location>
</feature>
<feature type="transmembrane region" description="Helical" evidence="5">
    <location>
        <begin position="442"/>
        <end position="465"/>
    </location>
</feature>
<dbReference type="RefSeq" id="XP_022286079.1">
    <property type="nucleotide sequence ID" value="XM_022430371.1"/>
</dbReference>
<evidence type="ECO:0000313" key="9">
    <source>
        <dbReference type="RefSeq" id="XP_022286079.1"/>
    </source>
</evidence>
<dbReference type="Proteomes" id="UP000694844">
    <property type="component" value="Chromosome 1"/>
</dbReference>
<feature type="transmembrane region" description="Helical" evidence="5">
    <location>
        <begin position="56"/>
        <end position="82"/>
    </location>
</feature>
<feature type="domain" description="Major facilitator superfamily (MFS) profile" evidence="6">
    <location>
        <begin position="55"/>
        <end position="499"/>
    </location>
</feature>
<evidence type="ECO:0000313" key="7">
    <source>
        <dbReference type="Proteomes" id="UP000694844"/>
    </source>
</evidence>
<evidence type="ECO:0000313" key="8">
    <source>
        <dbReference type="RefSeq" id="XP_022286068.1"/>
    </source>
</evidence>
<dbReference type="GeneID" id="111099041"/>
<feature type="transmembrane region" description="Helical" evidence="5">
    <location>
        <begin position="224"/>
        <end position="249"/>
    </location>
</feature>
<name>A0A8B8A5U9_CRAVI</name>
<dbReference type="RefSeq" id="XP_022286068.1">
    <property type="nucleotide sequence ID" value="XM_022430360.1"/>
</dbReference>
<gene>
    <name evidence="8 9" type="primary">LOC111099041</name>
</gene>
<keyword evidence="3 5" id="KW-1133">Transmembrane helix</keyword>
<feature type="transmembrane region" description="Helical" evidence="5">
    <location>
        <begin position="130"/>
        <end position="149"/>
    </location>
</feature>
<evidence type="ECO:0000259" key="6">
    <source>
        <dbReference type="PROSITE" id="PS50850"/>
    </source>
</evidence>
<feature type="transmembrane region" description="Helical" evidence="5">
    <location>
        <begin position="188"/>
        <end position="212"/>
    </location>
</feature>
<feature type="transmembrane region" description="Helical" evidence="5">
    <location>
        <begin position="255"/>
        <end position="277"/>
    </location>
</feature>
<feature type="transmembrane region" description="Helical" evidence="5">
    <location>
        <begin position="315"/>
        <end position="333"/>
    </location>
</feature>
<feature type="transmembrane region" description="Helical" evidence="5">
    <location>
        <begin position="161"/>
        <end position="182"/>
    </location>
</feature>
<feature type="transmembrane region" description="Helical" evidence="5">
    <location>
        <begin position="384"/>
        <end position="403"/>
    </location>
</feature>
<dbReference type="OrthoDB" id="3026777at2759"/>
<dbReference type="KEGG" id="cvn:111099041"/>